<keyword evidence="3" id="KW-0539">Nucleus</keyword>
<feature type="region of interest" description="Disordered" evidence="4">
    <location>
        <begin position="1"/>
        <end position="78"/>
    </location>
</feature>
<dbReference type="STRING" id="857566.A0A1E3PJE5"/>
<dbReference type="GO" id="GO:0000127">
    <property type="term" value="C:transcription factor TFIIIC complex"/>
    <property type="evidence" value="ECO:0007669"/>
    <property type="project" value="TreeGrafter"/>
</dbReference>
<dbReference type="PANTHER" id="PTHR15052">
    <property type="entry name" value="RNA POLYMERASE III TRANSCRIPTION INITIATION FACTOR COMPLEX SUBUNIT"/>
    <property type="match status" value="1"/>
</dbReference>
<evidence type="ECO:0000313" key="6">
    <source>
        <dbReference type="Proteomes" id="UP000095009"/>
    </source>
</evidence>
<sequence length="660" mass="73652">MPPRKSTRAKRINYSTANKSTEFSDDDTDMVDKTAGHSDSEDEFVVDAVVATGTNGDKEMAEDEDEDENEETNSTRMDLDEDDEIEVIKPSTKVSRVIKPKKKIIKELGPEELDDDDVSVSDSIISSDNKLLPRYHANNTQSLYHRFILYYGSNSKGIVEAVENRQKFAHDNFILHDDTLDTFAFENTLTEDSSGSSVYKVSHNDHEFLKHYMLNDSRVHINAADKGNQISLERFEISPLSTFVNDILLNKQGYIINAGDPITSMAWSSSILGDDQYLAVATISGGILPTSEQISGFNNRAFSSSIQIYKIDFSKKDSNEGAAKLVQIIGFEWGNAWDLEWKPGNSGDNGYLGSLAAVFQDGKARLFDVIIESDENRYTSLIKPTLVMSLDDSKITCLTFRTEDYVSVGTYDGYIAEFYCGSDQPEDHGDDENGSAPVYHYPLFSSYITSITSARPKRPNLLYANSTEGCGRLVDIRDIKRAISLSARNFSAHTFSKYIPMLDSFLTYEDPDTSKALPIRKTDIILLGTSLTKHDGTMTSMDASIRHPFVLTGGSDGTLRMGNALRRATINKRQANTIYNYLTLWQLDYSDKNNTPGGIYRLSEMNRAEKLSKPNTYVRAIIYPPQVIVSSVCWNQTLIGGGWYAAATHAGIIRIEKVSI</sequence>
<dbReference type="Gene3D" id="2.130.10.10">
    <property type="entry name" value="YVTN repeat-like/Quinoprotein amine dehydrogenase"/>
    <property type="match status" value="1"/>
</dbReference>
<protein>
    <recommendedName>
        <fullName evidence="7">WD40 repeat-like protein</fullName>
    </recommendedName>
</protein>
<dbReference type="PANTHER" id="PTHR15052:SF2">
    <property type="entry name" value="GENERAL TRANSCRIPTION FACTOR 3C POLYPEPTIDE 2"/>
    <property type="match status" value="1"/>
</dbReference>
<evidence type="ECO:0000256" key="4">
    <source>
        <dbReference type="SAM" id="MobiDB-lite"/>
    </source>
</evidence>
<dbReference type="GO" id="GO:0006383">
    <property type="term" value="P:transcription by RNA polymerase III"/>
    <property type="evidence" value="ECO:0007669"/>
    <property type="project" value="TreeGrafter"/>
</dbReference>
<evidence type="ECO:0000256" key="1">
    <source>
        <dbReference type="ARBA" id="ARBA00004123"/>
    </source>
</evidence>
<reference evidence="5 6" key="1">
    <citation type="journal article" date="2016" name="Proc. Natl. Acad. Sci. U.S.A.">
        <title>Comparative genomics of biotechnologically important yeasts.</title>
        <authorList>
            <person name="Riley R."/>
            <person name="Haridas S."/>
            <person name="Wolfe K.H."/>
            <person name="Lopes M.R."/>
            <person name="Hittinger C.T."/>
            <person name="Goeker M."/>
            <person name="Salamov A.A."/>
            <person name="Wisecaver J.H."/>
            <person name="Long T.M."/>
            <person name="Calvey C.H."/>
            <person name="Aerts A.L."/>
            <person name="Barry K.W."/>
            <person name="Choi C."/>
            <person name="Clum A."/>
            <person name="Coughlan A.Y."/>
            <person name="Deshpande S."/>
            <person name="Douglass A.P."/>
            <person name="Hanson S.J."/>
            <person name="Klenk H.-P."/>
            <person name="LaButti K.M."/>
            <person name="Lapidus A."/>
            <person name="Lindquist E.A."/>
            <person name="Lipzen A.M."/>
            <person name="Meier-Kolthoff J.P."/>
            <person name="Ohm R.A."/>
            <person name="Otillar R.P."/>
            <person name="Pangilinan J.L."/>
            <person name="Peng Y."/>
            <person name="Rokas A."/>
            <person name="Rosa C.A."/>
            <person name="Scheuner C."/>
            <person name="Sibirny A.A."/>
            <person name="Slot J.C."/>
            <person name="Stielow J.B."/>
            <person name="Sun H."/>
            <person name="Kurtzman C.P."/>
            <person name="Blackwell M."/>
            <person name="Grigoriev I.V."/>
            <person name="Jeffries T.W."/>
        </authorList>
    </citation>
    <scope>NUCLEOTIDE SEQUENCE [LARGE SCALE GENOMIC DNA]</scope>
    <source>
        <strain evidence="5 6">DSM 6958</strain>
    </source>
</reference>
<organism evidence="5 6">
    <name type="scientific">Nadsonia fulvescens var. elongata DSM 6958</name>
    <dbReference type="NCBI Taxonomy" id="857566"/>
    <lineage>
        <taxon>Eukaryota</taxon>
        <taxon>Fungi</taxon>
        <taxon>Dikarya</taxon>
        <taxon>Ascomycota</taxon>
        <taxon>Saccharomycotina</taxon>
        <taxon>Dipodascomycetes</taxon>
        <taxon>Dipodascales</taxon>
        <taxon>Dipodascales incertae sedis</taxon>
        <taxon>Nadsonia</taxon>
    </lineage>
</organism>
<evidence type="ECO:0008006" key="7">
    <source>
        <dbReference type="Google" id="ProtNLM"/>
    </source>
</evidence>
<dbReference type="OrthoDB" id="4703at2759"/>
<proteinExistence type="predicted"/>
<gene>
    <name evidence="5" type="ORF">NADFUDRAFT_51651</name>
</gene>
<dbReference type="EMBL" id="KV454410">
    <property type="protein sequence ID" value="ODQ65052.1"/>
    <property type="molecule type" value="Genomic_DNA"/>
</dbReference>
<dbReference type="SUPFAM" id="SSF50978">
    <property type="entry name" value="WD40 repeat-like"/>
    <property type="match status" value="1"/>
</dbReference>
<evidence type="ECO:0000256" key="2">
    <source>
        <dbReference type="ARBA" id="ARBA00023163"/>
    </source>
</evidence>
<accession>A0A1E3PJE5</accession>
<keyword evidence="6" id="KW-1185">Reference proteome</keyword>
<name>A0A1E3PJE5_9ASCO</name>
<dbReference type="InterPro" id="IPR015943">
    <property type="entry name" value="WD40/YVTN_repeat-like_dom_sf"/>
</dbReference>
<dbReference type="Proteomes" id="UP000095009">
    <property type="component" value="Unassembled WGS sequence"/>
</dbReference>
<feature type="compositionally biased region" description="Acidic residues" evidence="4">
    <location>
        <begin position="60"/>
        <end position="71"/>
    </location>
</feature>
<evidence type="ECO:0000313" key="5">
    <source>
        <dbReference type="EMBL" id="ODQ65052.1"/>
    </source>
</evidence>
<feature type="compositionally biased region" description="Basic residues" evidence="4">
    <location>
        <begin position="1"/>
        <end position="11"/>
    </location>
</feature>
<keyword evidence="2" id="KW-0804">Transcription</keyword>
<evidence type="ECO:0000256" key="3">
    <source>
        <dbReference type="ARBA" id="ARBA00023242"/>
    </source>
</evidence>
<dbReference type="AlphaFoldDB" id="A0A1E3PJE5"/>
<feature type="compositionally biased region" description="Basic and acidic residues" evidence="4">
    <location>
        <begin position="30"/>
        <end position="39"/>
    </location>
</feature>
<dbReference type="InterPro" id="IPR052416">
    <property type="entry name" value="GTF3C_component"/>
</dbReference>
<dbReference type="InterPro" id="IPR036322">
    <property type="entry name" value="WD40_repeat_dom_sf"/>
</dbReference>
<comment type="subcellular location">
    <subcellularLocation>
        <location evidence="1">Nucleus</location>
    </subcellularLocation>
</comment>
<dbReference type="GO" id="GO:0005634">
    <property type="term" value="C:nucleus"/>
    <property type="evidence" value="ECO:0007669"/>
    <property type="project" value="UniProtKB-SubCell"/>
</dbReference>